<reference evidence="2" key="1">
    <citation type="submission" date="2021-02" db="EMBL/GenBank/DDBJ databases">
        <authorList>
            <person name="Nowell W R."/>
        </authorList>
    </citation>
    <scope>NUCLEOTIDE SEQUENCE</scope>
</reference>
<dbReference type="EMBL" id="CAJOBC010001019">
    <property type="protein sequence ID" value="CAF3648605.1"/>
    <property type="molecule type" value="Genomic_DNA"/>
</dbReference>
<feature type="compositionally biased region" description="Polar residues" evidence="1">
    <location>
        <begin position="303"/>
        <end position="312"/>
    </location>
</feature>
<evidence type="ECO:0000313" key="2">
    <source>
        <dbReference type="EMBL" id="CAF0860928.1"/>
    </source>
</evidence>
<dbReference type="EMBL" id="CAJNOQ010001019">
    <property type="protein sequence ID" value="CAF0860928.1"/>
    <property type="molecule type" value="Genomic_DNA"/>
</dbReference>
<feature type="compositionally biased region" description="Basic and acidic residues" evidence="1">
    <location>
        <begin position="281"/>
        <end position="302"/>
    </location>
</feature>
<feature type="compositionally biased region" description="Polar residues" evidence="1">
    <location>
        <begin position="443"/>
        <end position="455"/>
    </location>
</feature>
<dbReference type="EMBL" id="CAJOBA010008061">
    <property type="protein sequence ID" value="CAF3819286.1"/>
    <property type="molecule type" value="Genomic_DNA"/>
</dbReference>
<evidence type="ECO:0000313" key="5">
    <source>
        <dbReference type="EMBL" id="CAF3819286.1"/>
    </source>
</evidence>
<feature type="region of interest" description="Disordered" evidence="1">
    <location>
        <begin position="29"/>
        <end position="93"/>
    </location>
</feature>
<sequence>MTLTKRSKGITPLDFDFILPMSSYNVDKQQISSDGVKPETIGNDDNETSPQTRTKHFSKPTKQLEDDNKFNTSLTFSNNSSNANRSKPEILRPNSPTLKRLIAVRTKLEKYIGTSAVRIVSATKREKPIDTLLPSVQLISSLVQSTRSNIIQQSKQSQSQSKIQAQLTSLKAPLDKITYENIPYGGSDVMKKCSLEIWLPKAEFSPECQSSRESTVKDGASGERSSSVTKKTKIPPIITIKSRRQSILTMTTDDDKKENQSESTKSRKQIKFTWSNNDEIESSKSNKEENKSNDQMSDKNTNDDNASLGLQRSKTEPSVMRQRLFHYDELESNGDDDIDRNKLRKTSNYSARKRTSYHRIPSSITTGTNNINDDYPNTAPSIVKNVSKQPQQTVSTSNNVTVLNELMRKYSLIKKSQYETGKTFVSSTINYKNSQPRYGHHVQPNSENNQDQVQTDLKDSTDENIHVSDTDIKRNTVADQTPIVCVKRLLVDQTSTSTKIMDSQKLIERRRSSKQILNMESSTDANRTSTAKPTIHHSLSNQRSTSASVASLNMLTGKSIIAHRNKIIDIFKSSKTKNDILKSNLPVVTDDLTKNSALIRKSMTVSVPQLLMAKSIVPVSFQRSKTLDVIRIPKSTKIIAAYKPTEEHCTVNDTKDMTENTNSHTRLDTTMNVNSEPNEMKNKENDLTEIQAQSTPAVKVTRPDSTIRTANQNSNIYGPTIPNMFQRIAPNSMNNNNIVNKITVEEPKIYSANKRPLITLRPDISDKVSSKSSSPVVQLLQYHNPITNYHSGQLANVEKVVVHLKYSSGKTWSRQGFVASPSP</sequence>
<dbReference type="Proteomes" id="UP000681722">
    <property type="component" value="Unassembled WGS sequence"/>
</dbReference>
<comment type="caution">
    <text evidence="2">The sequence shown here is derived from an EMBL/GenBank/DDBJ whole genome shotgun (WGS) entry which is preliminary data.</text>
</comment>
<feature type="compositionally biased region" description="Low complexity" evidence="1">
    <location>
        <begin position="70"/>
        <end position="84"/>
    </location>
</feature>
<dbReference type="Proteomes" id="UP000682733">
    <property type="component" value="Unassembled WGS sequence"/>
</dbReference>
<dbReference type="OrthoDB" id="10031777at2759"/>
<feature type="compositionally biased region" description="Polar residues" evidence="1">
    <location>
        <begin position="514"/>
        <end position="543"/>
    </location>
</feature>
<organism evidence="2 6">
    <name type="scientific">Didymodactylos carnosus</name>
    <dbReference type="NCBI Taxonomy" id="1234261"/>
    <lineage>
        <taxon>Eukaryota</taxon>
        <taxon>Metazoa</taxon>
        <taxon>Spiralia</taxon>
        <taxon>Gnathifera</taxon>
        <taxon>Rotifera</taxon>
        <taxon>Eurotatoria</taxon>
        <taxon>Bdelloidea</taxon>
        <taxon>Philodinida</taxon>
        <taxon>Philodinidae</taxon>
        <taxon>Didymodactylos</taxon>
    </lineage>
</organism>
<feature type="region of interest" description="Disordered" evidence="1">
    <location>
        <begin position="208"/>
        <end position="320"/>
    </location>
</feature>
<accession>A0A813WR21</accession>
<keyword evidence="6" id="KW-1185">Reference proteome</keyword>
<dbReference type="EMBL" id="CAJNOK010008048">
    <property type="protein sequence ID" value="CAF1052643.1"/>
    <property type="molecule type" value="Genomic_DNA"/>
</dbReference>
<feature type="region of interest" description="Disordered" evidence="1">
    <location>
        <begin position="432"/>
        <end position="460"/>
    </location>
</feature>
<evidence type="ECO:0000256" key="1">
    <source>
        <dbReference type="SAM" id="MobiDB-lite"/>
    </source>
</evidence>
<dbReference type="AlphaFoldDB" id="A0A813WR21"/>
<feature type="region of interest" description="Disordered" evidence="1">
    <location>
        <begin position="511"/>
        <end position="543"/>
    </location>
</feature>
<evidence type="ECO:0000313" key="4">
    <source>
        <dbReference type="EMBL" id="CAF3648605.1"/>
    </source>
</evidence>
<dbReference type="Proteomes" id="UP000677228">
    <property type="component" value="Unassembled WGS sequence"/>
</dbReference>
<gene>
    <name evidence="2" type="ORF">GPM918_LOCUS6583</name>
    <name evidence="3" type="ORF">OVA965_LOCUS17019</name>
    <name evidence="4" type="ORF">SRO942_LOCUS6583</name>
    <name evidence="5" type="ORF">TMI583_LOCUS17029</name>
</gene>
<evidence type="ECO:0000313" key="3">
    <source>
        <dbReference type="EMBL" id="CAF1052643.1"/>
    </source>
</evidence>
<evidence type="ECO:0000313" key="6">
    <source>
        <dbReference type="Proteomes" id="UP000663829"/>
    </source>
</evidence>
<proteinExistence type="predicted"/>
<protein>
    <submittedName>
        <fullName evidence="2">Uncharacterized protein</fullName>
    </submittedName>
</protein>
<dbReference type="Proteomes" id="UP000663829">
    <property type="component" value="Unassembled WGS sequence"/>
</dbReference>
<name>A0A813WR21_9BILA</name>